<organism evidence="2 3">
    <name type="scientific">Thalassobaculum fulvum</name>
    <dbReference type="NCBI Taxonomy" id="1633335"/>
    <lineage>
        <taxon>Bacteria</taxon>
        <taxon>Pseudomonadati</taxon>
        <taxon>Pseudomonadota</taxon>
        <taxon>Alphaproteobacteria</taxon>
        <taxon>Rhodospirillales</taxon>
        <taxon>Thalassobaculaceae</taxon>
        <taxon>Thalassobaculum</taxon>
    </lineage>
</organism>
<proteinExistence type="predicted"/>
<evidence type="ECO:0000313" key="2">
    <source>
        <dbReference type="EMBL" id="GHD49453.1"/>
    </source>
</evidence>
<accession>A0A918XSD1</accession>
<dbReference type="EMBL" id="BMZS01000004">
    <property type="protein sequence ID" value="GHD49453.1"/>
    <property type="molecule type" value="Genomic_DNA"/>
</dbReference>
<gene>
    <name evidence="2" type="ORF">GCM10017083_21730</name>
</gene>
<evidence type="ECO:0000313" key="3">
    <source>
        <dbReference type="Proteomes" id="UP000630353"/>
    </source>
</evidence>
<comment type="caution">
    <text evidence="2">The sequence shown here is derived from an EMBL/GenBank/DDBJ whole genome shotgun (WGS) entry which is preliminary data.</text>
</comment>
<protein>
    <submittedName>
        <fullName evidence="2">Uncharacterized protein</fullName>
    </submittedName>
</protein>
<keyword evidence="3" id="KW-1185">Reference proteome</keyword>
<evidence type="ECO:0000256" key="1">
    <source>
        <dbReference type="SAM" id="MobiDB-lite"/>
    </source>
</evidence>
<feature type="compositionally biased region" description="Basic and acidic residues" evidence="1">
    <location>
        <begin position="81"/>
        <end position="98"/>
    </location>
</feature>
<reference evidence="2" key="2">
    <citation type="submission" date="2020-09" db="EMBL/GenBank/DDBJ databases">
        <authorList>
            <person name="Sun Q."/>
            <person name="Kim S."/>
        </authorList>
    </citation>
    <scope>NUCLEOTIDE SEQUENCE</scope>
    <source>
        <strain evidence="2">KCTC 42651</strain>
    </source>
</reference>
<feature type="compositionally biased region" description="Basic residues" evidence="1">
    <location>
        <begin position="105"/>
        <end position="115"/>
    </location>
</feature>
<name>A0A918XSD1_9PROT</name>
<feature type="compositionally biased region" description="Low complexity" evidence="1">
    <location>
        <begin position="60"/>
        <end position="72"/>
    </location>
</feature>
<feature type="region of interest" description="Disordered" evidence="1">
    <location>
        <begin position="1"/>
        <end position="35"/>
    </location>
</feature>
<sequence>MPQTSTTTELAARTATIRGTVKEEKSINGRAKLPGTVAGGILSPANACTAGRLLQNFAGHPAPVAASASARGSGRRRRRDHGAPEKTRSPDDLRERARPANVRATARRRPAARRR</sequence>
<dbReference type="AlphaFoldDB" id="A0A918XSD1"/>
<dbReference type="Proteomes" id="UP000630353">
    <property type="component" value="Unassembled WGS sequence"/>
</dbReference>
<feature type="region of interest" description="Disordered" evidence="1">
    <location>
        <begin position="60"/>
        <end position="115"/>
    </location>
</feature>
<reference evidence="2" key="1">
    <citation type="journal article" date="2014" name="Int. J. Syst. Evol. Microbiol.">
        <title>Complete genome sequence of Corynebacterium casei LMG S-19264T (=DSM 44701T), isolated from a smear-ripened cheese.</title>
        <authorList>
            <consortium name="US DOE Joint Genome Institute (JGI-PGF)"/>
            <person name="Walter F."/>
            <person name="Albersmeier A."/>
            <person name="Kalinowski J."/>
            <person name="Ruckert C."/>
        </authorList>
    </citation>
    <scope>NUCLEOTIDE SEQUENCE</scope>
    <source>
        <strain evidence="2">KCTC 42651</strain>
    </source>
</reference>